<sequence length="344" mass="36157">MAKRDINYAVERITNSLSNAMNGGTSQEQLLALYKSRLFDEELVDKDRRNQVLMAVNKELGMDIKMRDVKQADNTLLEQVLANSGETGPEIVQEPNDLPAPTAEFILANREEFSVAEVTKAGIDLHSHQGTQVADATGPVSEVKSANTVNTNSTEDTDMTTNASNSYNTTTSTSAQADNNHTAEEALNKGAETVDETLKAGAEQAKEKAQETVENLADESFMDKVNSIRPEYLAAGAAVIGAGATILNADAVNAYNLAGGAAGVAASYFGAKHFLGGRENNIVTKSIAVSAGLVAGAALARAGDMVRDYVIAGDANQAADGETVVTIKPVPAPAPVVTVEQPLF</sequence>
<gene>
    <name evidence="2" type="ORF">RISINGSUN_122</name>
</gene>
<protein>
    <submittedName>
        <fullName evidence="2">Uncharacterized protein</fullName>
    </submittedName>
</protein>
<feature type="region of interest" description="Disordered" evidence="1">
    <location>
        <begin position="144"/>
        <end position="177"/>
    </location>
</feature>
<keyword evidence="3" id="KW-1185">Reference proteome</keyword>
<dbReference type="Proteomes" id="UP000225553">
    <property type="component" value="Segment"/>
</dbReference>
<evidence type="ECO:0000256" key="1">
    <source>
        <dbReference type="SAM" id="MobiDB-lite"/>
    </source>
</evidence>
<feature type="compositionally biased region" description="Low complexity" evidence="1">
    <location>
        <begin position="160"/>
        <end position="177"/>
    </location>
</feature>
<accession>A0A223LII8</accession>
<evidence type="ECO:0000313" key="3">
    <source>
        <dbReference type="Proteomes" id="UP000225553"/>
    </source>
</evidence>
<name>A0A223LII8_9CAUD</name>
<proteinExistence type="predicted"/>
<dbReference type="EMBL" id="MF459646">
    <property type="protein sequence ID" value="ASU03548.1"/>
    <property type="molecule type" value="Genomic_DNA"/>
</dbReference>
<evidence type="ECO:0000313" key="2">
    <source>
        <dbReference type="EMBL" id="ASU03548.1"/>
    </source>
</evidence>
<reference evidence="3" key="1">
    <citation type="submission" date="2017-07" db="EMBL/GenBank/DDBJ databases">
        <authorList>
            <person name="Putnam M.J."/>
            <person name="Sharma R."/>
            <person name="Kruger J.L."/>
            <person name="Berg J.A."/>
            <person name="Payne A.M."/>
            <person name="Fajardo C.P."/>
            <person name="Breakwell D.P."/>
            <person name="Hope S."/>
            <person name="Grose J.H."/>
        </authorList>
    </citation>
    <scope>NUCLEOTIDE SEQUENCE [LARGE SCALE GENOMIC DNA]</scope>
</reference>
<organism evidence="2 3">
    <name type="scientific">Erwinia phage vB_EamM_RisingSun</name>
    <dbReference type="NCBI Taxonomy" id="2026080"/>
    <lineage>
        <taxon>Viruses</taxon>
        <taxon>Duplodnaviria</taxon>
        <taxon>Heunggongvirae</taxon>
        <taxon>Uroviricota</taxon>
        <taxon>Caudoviricetes</taxon>
        <taxon>Chimalliviridae</taxon>
        <taxon>Risingsunvirus</taxon>
        <taxon>Risingsunvirus risingsun</taxon>
    </lineage>
</organism>
<feature type="compositionally biased region" description="Polar residues" evidence="1">
    <location>
        <begin position="144"/>
        <end position="154"/>
    </location>
</feature>